<dbReference type="PROSITE" id="PS50404">
    <property type="entry name" value="GST_NTER"/>
    <property type="match status" value="1"/>
</dbReference>
<accession>A0A9P6UC08</accession>
<dbReference type="GO" id="GO:0004364">
    <property type="term" value="F:glutathione transferase activity"/>
    <property type="evidence" value="ECO:0007669"/>
    <property type="project" value="TreeGrafter"/>
</dbReference>
<organism evidence="3 4">
    <name type="scientific">Actinomortierella ambigua</name>
    <dbReference type="NCBI Taxonomy" id="1343610"/>
    <lineage>
        <taxon>Eukaryota</taxon>
        <taxon>Fungi</taxon>
        <taxon>Fungi incertae sedis</taxon>
        <taxon>Mucoromycota</taxon>
        <taxon>Mortierellomycotina</taxon>
        <taxon>Mortierellomycetes</taxon>
        <taxon>Mortierellales</taxon>
        <taxon>Mortierellaceae</taxon>
        <taxon>Actinomortierella</taxon>
    </lineage>
</organism>
<dbReference type="Gene3D" id="1.20.1050.10">
    <property type="match status" value="1"/>
</dbReference>
<dbReference type="PROSITE" id="PS50405">
    <property type="entry name" value="GST_CTER"/>
    <property type="match status" value="1"/>
</dbReference>
<name>A0A9P6UC08_9FUNG</name>
<evidence type="ECO:0000313" key="4">
    <source>
        <dbReference type="Proteomes" id="UP000807716"/>
    </source>
</evidence>
<evidence type="ECO:0000259" key="1">
    <source>
        <dbReference type="PROSITE" id="PS50404"/>
    </source>
</evidence>
<reference evidence="3" key="1">
    <citation type="journal article" date="2020" name="Fungal Divers.">
        <title>Resolving the Mortierellaceae phylogeny through synthesis of multi-gene phylogenetics and phylogenomics.</title>
        <authorList>
            <person name="Vandepol N."/>
            <person name="Liber J."/>
            <person name="Desiro A."/>
            <person name="Na H."/>
            <person name="Kennedy M."/>
            <person name="Barry K."/>
            <person name="Grigoriev I.V."/>
            <person name="Miller A.N."/>
            <person name="O'Donnell K."/>
            <person name="Stajich J.E."/>
            <person name="Bonito G."/>
        </authorList>
    </citation>
    <scope>NUCLEOTIDE SEQUENCE</scope>
    <source>
        <strain evidence="3">BC1065</strain>
    </source>
</reference>
<protein>
    <recommendedName>
        <fullName evidence="5">Glutathione S-transferase</fullName>
    </recommendedName>
</protein>
<dbReference type="SUPFAM" id="SSF47616">
    <property type="entry name" value="GST C-terminal domain-like"/>
    <property type="match status" value="1"/>
</dbReference>
<dbReference type="PANTHER" id="PTHR11571">
    <property type="entry name" value="GLUTATHIONE S-TRANSFERASE"/>
    <property type="match status" value="1"/>
</dbReference>
<gene>
    <name evidence="3" type="ORF">DFQ27_006463</name>
</gene>
<dbReference type="AlphaFoldDB" id="A0A9P6UC08"/>
<dbReference type="InterPro" id="IPR010987">
    <property type="entry name" value="Glutathione-S-Trfase_C-like"/>
</dbReference>
<feature type="domain" description="GST N-terminal" evidence="1">
    <location>
        <begin position="20"/>
        <end position="102"/>
    </location>
</feature>
<sequence length="253" mass="28539">MTPILRPYHDNTASLQAKDSTYTLHYFGFHGLGACPRALLCFGGAKWTNKSQAIETWPEVKPTLPFNTLPNLIETTAAGEVIVIPESAAMERYLGKKFGLMGDTFWEETLVDVYYNLAVVANFKFVEKIVWTLDDARERFLSEFLEKTLPNWITCCERHLEASGNTGHFVSDKFTLADIKTAVVMDTMLALDTAHLLNATASPCLWKLKKAVDSFPAYHAWRKSAEYQSFDDATQTPLSKMMPYDISKSRVFA</sequence>
<proteinExistence type="predicted"/>
<evidence type="ECO:0008006" key="5">
    <source>
        <dbReference type="Google" id="ProtNLM"/>
    </source>
</evidence>
<dbReference type="InterPro" id="IPR036282">
    <property type="entry name" value="Glutathione-S-Trfase_C_sf"/>
</dbReference>
<dbReference type="InterPro" id="IPR004045">
    <property type="entry name" value="Glutathione_S-Trfase_N"/>
</dbReference>
<dbReference type="OrthoDB" id="414243at2759"/>
<dbReference type="EMBL" id="JAAAJB010000048">
    <property type="protein sequence ID" value="KAG0268547.1"/>
    <property type="molecule type" value="Genomic_DNA"/>
</dbReference>
<comment type="caution">
    <text evidence="3">The sequence shown here is derived from an EMBL/GenBank/DDBJ whole genome shotgun (WGS) entry which is preliminary data.</text>
</comment>
<dbReference type="GO" id="GO:0006749">
    <property type="term" value="P:glutathione metabolic process"/>
    <property type="evidence" value="ECO:0007669"/>
    <property type="project" value="TreeGrafter"/>
</dbReference>
<keyword evidence="4" id="KW-1185">Reference proteome</keyword>
<evidence type="ECO:0000259" key="2">
    <source>
        <dbReference type="PROSITE" id="PS50405"/>
    </source>
</evidence>
<dbReference type="Gene3D" id="3.40.30.10">
    <property type="entry name" value="Glutaredoxin"/>
    <property type="match status" value="1"/>
</dbReference>
<dbReference type="PROSITE" id="PS51257">
    <property type="entry name" value="PROKAR_LIPOPROTEIN"/>
    <property type="match status" value="1"/>
</dbReference>
<dbReference type="InterPro" id="IPR050213">
    <property type="entry name" value="GST_superfamily"/>
</dbReference>
<dbReference type="SUPFAM" id="SSF52833">
    <property type="entry name" value="Thioredoxin-like"/>
    <property type="match status" value="1"/>
</dbReference>
<dbReference type="Pfam" id="PF14497">
    <property type="entry name" value="GST_C_3"/>
    <property type="match status" value="1"/>
</dbReference>
<feature type="domain" description="GST C-terminal" evidence="2">
    <location>
        <begin position="104"/>
        <end position="238"/>
    </location>
</feature>
<dbReference type="InterPro" id="IPR004046">
    <property type="entry name" value="GST_C"/>
</dbReference>
<dbReference type="InterPro" id="IPR036249">
    <property type="entry name" value="Thioredoxin-like_sf"/>
</dbReference>
<dbReference type="CDD" id="cd03039">
    <property type="entry name" value="GST_N_Sigma_like"/>
    <property type="match status" value="1"/>
</dbReference>
<evidence type="ECO:0000313" key="3">
    <source>
        <dbReference type="EMBL" id="KAG0268547.1"/>
    </source>
</evidence>
<dbReference type="Proteomes" id="UP000807716">
    <property type="component" value="Unassembled WGS sequence"/>
</dbReference>